<dbReference type="PIRSF" id="PIRSF002721">
    <property type="entry name" value="Surface_antigen_Rickettsia"/>
    <property type="match status" value="1"/>
</dbReference>
<gene>
    <name evidence="2" type="ORF">ACFSE1_13745</name>
</gene>
<dbReference type="EMBL" id="JBHUEQ010000025">
    <property type="protein sequence ID" value="MFD1746530.1"/>
    <property type="molecule type" value="Genomic_DNA"/>
</dbReference>
<evidence type="ECO:0000313" key="2">
    <source>
        <dbReference type="EMBL" id="MFD1746530.1"/>
    </source>
</evidence>
<evidence type="ECO:0000256" key="1">
    <source>
        <dbReference type="SAM" id="SignalP"/>
    </source>
</evidence>
<dbReference type="PROSITE" id="PS51257">
    <property type="entry name" value="PROKAR_LIPOPROTEIN"/>
    <property type="match status" value="1"/>
</dbReference>
<protein>
    <recommendedName>
        <fullName evidence="4">Surface antigen</fullName>
    </recommendedName>
</protein>
<organism evidence="2 3">
    <name type="scientific">Rhizobium helianthi</name>
    <dbReference type="NCBI Taxonomy" id="1132695"/>
    <lineage>
        <taxon>Bacteria</taxon>
        <taxon>Pseudomonadati</taxon>
        <taxon>Pseudomonadota</taxon>
        <taxon>Alphaproteobacteria</taxon>
        <taxon>Hyphomicrobiales</taxon>
        <taxon>Rhizobiaceae</taxon>
        <taxon>Rhizobium/Agrobacterium group</taxon>
        <taxon>Rhizobium</taxon>
    </lineage>
</organism>
<sequence length="134" mass="13978">MKYVVWPVVAASLLSACSTTGAGRGGLFGSKATPNNYIVALQGGIVSRSGVQLNDGDRQRALEAEYKALEFSGVGQAVPWNGGNAKGEVVAAAPYQVGSQNCRQYTHTLTVSGRDVKTRGTACRNSDGAWSPLT</sequence>
<keyword evidence="1" id="KW-0732">Signal</keyword>
<accession>A0ABW4M5A9</accession>
<dbReference type="InterPro" id="IPR016364">
    <property type="entry name" value="Surface_antigen_Rickettsia"/>
</dbReference>
<evidence type="ECO:0000313" key="3">
    <source>
        <dbReference type="Proteomes" id="UP001597322"/>
    </source>
</evidence>
<name>A0ABW4M5A9_9HYPH</name>
<reference evidence="3" key="1">
    <citation type="journal article" date="2019" name="Int. J. Syst. Evol. Microbiol.">
        <title>The Global Catalogue of Microorganisms (GCM) 10K type strain sequencing project: providing services to taxonomists for standard genome sequencing and annotation.</title>
        <authorList>
            <consortium name="The Broad Institute Genomics Platform"/>
            <consortium name="The Broad Institute Genome Sequencing Center for Infectious Disease"/>
            <person name="Wu L."/>
            <person name="Ma J."/>
        </authorList>
    </citation>
    <scope>NUCLEOTIDE SEQUENCE [LARGE SCALE GENOMIC DNA]</scope>
    <source>
        <strain evidence="3">CG52</strain>
    </source>
</reference>
<dbReference type="RefSeq" id="WP_377402349.1">
    <property type="nucleotide sequence ID" value="NZ_JBHUEQ010000025.1"/>
</dbReference>
<comment type="caution">
    <text evidence="2">The sequence shown here is derived from an EMBL/GenBank/DDBJ whole genome shotgun (WGS) entry which is preliminary data.</text>
</comment>
<proteinExistence type="predicted"/>
<dbReference type="Proteomes" id="UP001597322">
    <property type="component" value="Unassembled WGS sequence"/>
</dbReference>
<keyword evidence="3" id="KW-1185">Reference proteome</keyword>
<feature type="signal peptide" evidence="1">
    <location>
        <begin position="1"/>
        <end position="22"/>
    </location>
</feature>
<evidence type="ECO:0008006" key="4">
    <source>
        <dbReference type="Google" id="ProtNLM"/>
    </source>
</evidence>
<feature type="chain" id="PRO_5046440442" description="Surface antigen" evidence="1">
    <location>
        <begin position="23"/>
        <end position="134"/>
    </location>
</feature>